<dbReference type="Pfam" id="PF13558">
    <property type="entry name" value="SbcC_Walker_B"/>
    <property type="match status" value="1"/>
</dbReference>
<proteinExistence type="predicted"/>
<sequence length="1095" mass="129656">MKKLTKIQLVNWHFFSFQIIDIESNTLVSGENGSGKSTLLDALQYVLIGERNHVKFNIAANVNAKRSLESYMRCKIGAENKEFLRDQDVITHILLEFYDNVNKKYSIFGCVLELSRSSNLKEKFYFIENIQFINGMCVEDNQPKTQKQLLLFLRQYIPNFNFFDTKKQYQNAISNYLNINITKYIQMLPKALAFKPLNLQNFVFEFLLEPNPVNISSLKNSFKQLKKLELQIEFEKNKLFHLTNIIDADKKFIHLKDQIQIYQCLLYQIQIKKNHFYFNYYQSKKEADELSLKKLLFKKEKINLTIENLNNELAVLKSNDKNLFLNNLQKDLVFYQNIEKNLNNKINLFQSQINQELTNLKQLQDLFLFEIDKDSINFISNFLNLEFSEMKLSLPRLKIILEKLSVFISKEIINFNIQKNDFNKIILDLQKKISEKENDCRVLSSVRSVYPRHIQKLIEILNQKLSDFYNLSVFIYPLCELIDINDNLWRNAIEGFLGNRKFNLLIEENYFDQALKIYRNLPQSLDNNFYDIGLVNVAQIPLIKDNANSLSTKISSSNQNALKYIRLLLSNIICELDFLNLKKHKTAITPDCLVYSQYTLRKINPKLYQFPYIGNNSIKMRENLFLLEIQKSKSLIFQHKSELSKYQEILNLLNKSQLANILSSDNFNLYSELFSIKDKIKKIYKQINELNSDLRFQCVEDNLVSLMEQKKNNNEQLEQILFKMAELKNNLHHYESENIKVRVTLSELNQKLDILKNKINSPAIEDKINIHLYNYCQKYNDNYELILSKVNDYLKNIEQQKLTQQIELMNKMQLYLKTYNISHIEAKLENLEYFYQEYHSINSQNLSSYEQEAKELTHKTEIIFKEEFINKLKESIDNTKQQIHKLNKLLNDRPFGNDSYQILIKPSNDPDYKKYYDVISSYENNESQNELLERGLMCENTLLEELFDKIISFEEGYEDIAESFLDYRNYMTYDIQIKDINNNYSLFSKIFREKSGGETQVPFYIIMSICFEQLITSSQNNQGCLVLFDEAFNNMDEARIEGMMCFFNSLKIQFIMAIPPQRIVDISPYVQTNLIIIKDNNHVVVENFTRNVLNF</sequence>
<dbReference type="PANTHER" id="PTHR32182:SF0">
    <property type="entry name" value="DNA REPLICATION AND REPAIR PROTEIN RECF"/>
    <property type="match status" value="1"/>
</dbReference>
<reference evidence="2 3" key="1">
    <citation type="journal article" date="2013" name="PLoS ONE">
        <title>Comparative analysis of the peanut witches'-broom phytoplasma genome reveals horizontal transfer of potential mobile units and effectors.</title>
        <authorList>
            <person name="Chung W.C."/>
            <person name="Chen L.L."/>
            <person name="Lo W.S."/>
            <person name="Lin C.P."/>
            <person name="Kuo C.H."/>
        </authorList>
    </citation>
    <scope>NUCLEOTIDE SEQUENCE [LARGE SCALE GENOMIC DNA]</scope>
    <source>
        <strain evidence="2 3">NTU2011</strain>
    </source>
</reference>
<accession>A0ABN0J7U2</accession>
<dbReference type="Pfam" id="PF13555">
    <property type="entry name" value="AAA_29"/>
    <property type="match status" value="1"/>
</dbReference>
<name>A0ABN0J7U2_PEWBP</name>
<dbReference type="Proteomes" id="UP000014082">
    <property type="component" value="Unassembled WGS sequence"/>
</dbReference>
<dbReference type="RefSeq" id="WP_004995308.1">
    <property type="nucleotide sequence ID" value="NZ_AMWZ01000010.1"/>
</dbReference>
<dbReference type="EMBL" id="AMWZ01000010">
    <property type="protein sequence ID" value="EMR14525.1"/>
    <property type="molecule type" value="Genomic_DNA"/>
</dbReference>
<evidence type="ECO:0000256" key="1">
    <source>
        <dbReference type="SAM" id="Coils"/>
    </source>
</evidence>
<dbReference type="PANTHER" id="PTHR32182">
    <property type="entry name" value="DNA REPLICATION AND REPAIR PROTEIN RECF"/>
    <property type="match status" value="1"/>
</dbReference>
<protein>
    <recommendedName>
        <fullName evidence="4">AAA family ATPase</fullName>
    </recommendedName>
</protein>
<organism evidence="2 3">
    <name type="scientific">Peanut witches'-broom phytoplasma NTU2011</name>
    <dbReference type="NCBI Taxonomy" id="1163385"/>
    <lineage>
        <taxon>Bacteria</taxon>
        <taxon>Bacillati</taxon>
        <taxon>Mycoplasmatota</taxon>
        <taxon>Mollicutes</taxon>
        <taxon>Acholeplasmatales</taxon>
        <taxon>Acholeplasmataceae</taxon>
        <taxon>Candidatus Phytoplasma</taxon>
        <taxon>16SrII (Peanut WB group)</taxon>
    </lineage>
</organism>
<evidence type="ECO:0008006" key="4">
    <source>
        <dbReference type="Google" id="ProtNLM"/>
    </source>
</evidence>
<evidence type="ECO:0000313" key="2">
    <source>
        <dbReference type="EMBL" id="EMR14525.1"/>
    </source>
</evidence>
<gene>
    <name evidence="2" type="ORF">PNWB_v1c3750</name>
</gene>
<dbReference type="Gene3D" id="3.40.50.300">
    <property type="entry name" value="P-loop containing nucleotide triphosphate hydrolases"/>
    <property type="match status" value="1"/>
</dbReference>
<dbReference type="InterPro" id="IPR027417">
    <property type="entry name" value="P-loop_NTPase"/>
</dbReference>
<dbReference type="Gene3D" id="3.40.1140.10">
    <property type="match status" value="1"/>
</dbReference>
<evidence type="ECO:0000313" key="3">
    <source>
        <dbReference type="Proteomes" id="UP000014082"/>
    </source>
</evidence>
<keyword evidence="3" id="KW-1185">Reference proteome</keyword>
<feature type="coiled-coil region" evidence="1">
    <location>
        <begin position="292"/>
        <end position="366"/>
    </location>
</feature>
<feature type="coiled-coil region" evidence="1">
    <location>
        <begin position="700"/>
        <end position="758"/>
    </location>
</feature>
<dbReference type="SUPFAM" id="SSF52540">
    <property type="entry name" value="P-loop containing nucleoside triphosphate hydrolases"/>
    <property type="match status" value="1"/>
</dbReference>
<keyword evidence="1" id="KW-0175">Coiled coil</keyword>
<comment type="caution">
    <text evidence="2">The sequence shown here is derived from an EMBL/GenBank/DDBJ whole genome shotgun (WGS) entry which is preliminary data.</text>
</comment>